<proteinExistence type="predicted"/>
<dbReference type="OrthoDB" id="1653762at2"/>
<sequence length="206" mass="23819">MGFKKGKVRIQWLLMGIIFVLLLVGLIHLLSPFPIREFKAERPPNRYEISINTGFERQGKNQCAAFSTAFVLRTFGQNLQGTEVYAKIPYKIPISGYVLPKGVVSYFQSQGFRPAIYRGDLNSLKTRLVQGNKPIIVLVGNGFFWQHYMTFMGYDDEKKELYFFDSGRDNDENADLTGNRTMTEDYFLKWWSNGLPVFNHVYITVE</sequence>
<dbReference type="AlphaFoldDB" id="A0A1G8E0A0"/>
<feature type="transmembrane region" description="Helical" evidence="1">
    <location>
        <begin position="12"/>
        <end position="30"/>
    </location>
</feature>
<keyword evidence="1" id="KW-0472">Membrane</keyword>
<evidence type="ECO:0000256" key="1">
    <source>
        <dbReference type="SAM" id="Phobius"/>
    </source>
</evidence>
<dbReference type="Gene3D" id="3.90.70.10">
    <property type="entry name" value="Cysteine proteinases"/>
    <property type="match status" value="1"/>
</dbReference>
<dbReference type="Pfam" id="PF13529">
    <property type="entry name" value="Peptidase_C39_2"/>
    <property type="match status" value="1"/>
</dbReference>
<keyword evidence="1" id="KW-1133">Transmembrane helix</keyword>
<evidence type="ECO:0000313" key="3">
    <source>
        <dbReference type="EMBL" id="SDH63261.1"/>
    </source>
</evidence>
<dbReference type="Proteomes" id="UP000198656">
    <property type="component" value="Unassembled WGS sequence"/>
</dbReference>
<reference evidence="4" key="1">
    <citation type="submission" date="2016-10" db="EMBL/GenBank/DDBJ databases">
        <authorList>
            <person name="Varghese N."/>
            <person name="Submissions S."/>
        </authorList>
    </citation>
    <scope>NUCLEOTIDE SEQUENCE [LARGE SCALE GENOMIC DNA]</scope>
    <source>
        <strain evidence="4">DSM 8344</strain>
    </source>
</reference>
<dbReference type="RefSeq" id="WP_092334163.1">
    <property type="nucleotide sequence ID" value="NZ_FNCP01000016.1"/>
</dbReference>
<evidence type="ECO:0000259" key="2">
    <source>
        <dbReference type="Pfam" id="PF13529"/>
    </source>
</evidence>
<protein>
    <submittedName>
        <fullName evidence="3">Peptidase_C39 like family protein</fullName>
    </submittedName>
</protein>
<feature type="domain" description="Peptidase C39-like" evidence="2">
    <location>
        <begin position="57"/>
        <end position="166"/>
    </location>
</feature>
<gene>
    <name evidence="3" type="ORF">SAMN05443529_11614</name>
</gene>
<evidence type="ECO:0000313" key="4">
    <source>
        <dbReference type="Proteomes" id="UP000198656"/>
    </source>
</evidence>
<dbReference type="InterPro" id="IPR039564">
    <property type="entry name" value="Peptidase_C39-like"/>
</dbReference>
<dbReference type="STRING" id="1121419.SAMN05443529_11614"/>
<organism evidence="3 4">
    <name type="scientific">Desulfosporosinus hippei DSM 8344</name>
    <dbReference type="NCBI Taxonomy" id="1121419"/>
    <lineage>
        <taxon>Bacteria</taxon>
        <taxon>Bacillati</taxon>
        <taxon>Bacillota</taxon>
        <taxon>Clostridia</taxon>
        <taxon>Eubacteriales</taxon>
        <taxon>Desulfitobacteriaceae</taxon>
        <taxon>Desulfosporosinus</taxon>
    </lineage>
</organism>
<accession>A0A1G8E0A0</accession>
<keyword evidence="1" id="KW-0812">Transmembrane</keyword>
<keyword evidence="4" id="KW-1185">Reference proteome</keyword>
<name>A0A1G8E0A0_9FIRM</name>
<dbReference type="EMBL" id="FNCP01000016">
    <property type="protein sequence ID" value="SDH63261.1"/>
    <property type="molecule type" value="Genomic_DNA"/>
</dbReference>